<evidence type="ECO:0000313" key="2">
    <source>
        <dbReference type="Proteomes" id="UP000321513"/>
    </source>
</evidence>
<dbReference type="RefSeq" id="WP_147203667.1">
    <property type="nucleotide sequence ID" value="NZ_BJYT01000007.1"/>
</dbReference>
<reference evidence="1 2" key="1">
    <citation type="submission" date="2019-07" db="EMBL/GenBank/DDBJ databases">
        <title>Whole genome shotgun sequence of Segetibacter aerophilus NBRC 106135.</title>
        <authorList>
            <person name="Hosoyama A."/>
            <person name="Uohara A."/>
            <person name="Ohji S."/>
            <person name="Ichikawa N."/>
        </authorList>
    </citation>
    <scope>NUCLEOTIDE SEQUENCE [LARGE SCALE GENOMIC DNA]</scope>
    <source>
        <strain evidence="1 2">NBRC 106135</strain>
    </source>
</reference>
<keyword evidence="2" id="KW-1185">Reference proteome</keyword>
<gene>
    <name evidence="1" type="ORF">SAE01_20360</name>
</gene>
<dbReference type="OrthoDB" id="678448at2"/>
<name>A0A512BC53_9BACT</name>
<dbReference type="EMBL" id="BJYT01000007">
    <property type="protein sequence ID" value="GEO09540.1"/>
    <property type="molecule type" value="Genomic_DNA"/>
</dbReference>
<organism evidence="1 2">
    <name type="scientific">Segetibacter aerophilus</name>
    <dbReference type="NCBI Taxonomy" id="670293"/>
    <lineage>
        <taxon>Bacteria</taxon>
        <taxon>Pseudomonadati</taxon>
        <taxon>Bacteroidota</taxon>
        <taxon>Chitinophagia</taxon>
        <taxon>Chitinophagales</taxon>
        <taxon>Chitinophagaceae</taxon>
        <taxon>Segetibacter</taxon>
    </lineage>
</organism>
<protein>
    <submittedName>
        <fullName evidence="1">Uncharacterized protein</fullName>
    </submittedName>
</protein>
<evidence type="ECO:0000313" key="1">
    <source>
        <dbReference type="EMBL" id="GEO09540.1"/>
    </source>
</evidence>
<dbReference type="Proteomes" id="UP000321513">
    <property type="component" value="Unassembled WGS sequence"/>
</dbReference>
<proteinExistence type="predicted"/>
<sequence>MDTEKLEQIIDSISKGDTSLIEVFFKKPGGRKFFESLVLIVISRLPYEQEEKEDLFIAFRKALNKIEERIKHQKEGQKILQQVYG</sequence>
<comment type="caution">
    <text evidence="1">The sequence shown here is derived from an EMBL/GenBank/DDBJ whole genome shotgun (WGS) entry which is preliminary data.</text>
</comment>
<accession>A0A512BC53</accession>
<dbReference type="AlphaFoldDB" id="A0A512BC53"/>